<evidence type="ECO:0000256" key="2">
    <source>
        <dbReference type="ARBA" id="ARBA00022908"/>
    </source>
</evidence>
<evidence type="ECO:0000256" key="4">
    <source>
        <dbReference type="ARBA" id="ARBA00023172"/>
    </source>
</evidence>
<evidence type="ECO:0000256" key="3">
    <source>
        <dbReference type="ARBA" id="ARBA00023125"/>
    </source>
</evidence>
<dbReference type="InterPro" id="IPR002104">
    <property type="entry name" value="Integrase_catalytic"/>
</dbReference>
<evidence type="ECO:0000313" key="9">
    <source>
        <dbReference type="Proteomes" id="UP000217785"/>
    </source>
</evidence>
<dbReference type="GO" id="GO:0015074">
    <property type="term" value="P:DNA integration"/>
    <property type="evidence" value="ECO:0007669"/>
    <property type="project" value="UniProtKB-KW"/>
</dbReference>
<dbReference type="Gene3D" id="1.10.150.130">
    <property type="match status" value="1"/>
</dbReference>
<evidence type="ECO:0000256" key="1">
    <source>
        <dbReference type="ARBA" id="ARBA00008857"/>
    </source>
</evidence>
<dbReference type="CDD" id="cd00397">
    <property type="entry name" value="DNA_BRE_C"/>
    <property type="match status" value="1"/>
</dbReference>
<proteinExistence type="inferred from homology"/>
<feature type="domain" description="Core-binding (CB)" evidence="7">
    <location>
        <begin position="9"/>
        <end position="104"/>
    </location>
</feature>
<dbReference type="RefSeq" id="WP_231705793.1">
    <property type="nucleotide sequence ID" value="NZ_BDUF01000063.1"/>
</dbReference>
<dbReference type="InterPro" id="IPR044068">
    <property type="entry name" value="CB"/>
</dbReference>
<evidence type="ECO:0000259" key="7">
    <source>
        <dbReference type="PROSITE" id="PS51900"/>
    </source>
</evidence>
<dbReference type="Pfam" id="PF00589">
    <property type="entry name" value="Phage_integrase"/>
    <property type="match status" value="1"/>
</dbReference>
<dbReference type="Gene3D" id="1.10.443.10">
    <property type="entry name" value="Intergrase catalytic core"/>
    <property type="match status" value="1"/>
</dbReference>
<sequence>MSIQKEISEQGEQIINDFVHTLSTKEDLNSKTLKEYASDLKQFIRWFESSEQSNQKKDVAFRLEDVATPTLTRYQEVMQKIMKLKPATINRRLVTLKRFFGWAATEGRIRRDPSKPVKLIPEEKTSPRQMTEKEEAALVAAAEHSGSLRDQTIIILMIYTGLRTMEVCDLAPEDIKIGKRSDHVIVRSGKRNKEREVPLNSTCRSALEKYMATLSPNSKYLFPSEKTGGRLSERALRHLIQKYMKLARLEGLSAHDLRHRFGYVMAVNTPLHRLAQIMGHDSLDTTMIYVKATQADLHPEAEKIAWQLGK</sequence>
<feature type="domain" description="Tyr recombinase" evidence="6">
    <location>
        <begin position="125"/>
        <end position="302"/>
    </location>
</feature>
<dbReference type="InterPro" id="IPR050090">
    <property type="entry name" value="Tyrosine_recombinase_XerCD"/>
</dbReference>
<comment type="caution">
    <text evidence="8">The sequence shown here is derived from an EMBL/GenBank/DDBJ whole genome shotgun (WGS) entry which is preliminary data.</text>
</comment>
<keyword evidence="3 5" id="KW-0238">DNA-binding</keyword>
<gene>
    <name evidence="8" type="ORF">EFBL_2404</name>
</gene>
<dbReference type="GO" id="GO:0003677">
    <property type="term" value="F:DNA binding"/>
    <property type="evidence" value="ECO:0007669"/>
    <property type="project" value="UniProtKB-UniRule"/>
</dbReference>
<dbReference type="PANTHER" id="PTHR30349:SF41">
    <property type="entry name" value="INTEGRASE_RECOMBINASE PROTEIN MJ0367-RELATED"/>
    <property type="match status" value="1"/>
</dbReference>
<keyword evidence="9" id="KW-1185">Reference proteome</keyword>
<evidence type="ECO:0000313" key="8">
    <source>
        <dbReference type="EMBL" id="GAX90763.1"/>
    </source>
</evidence>
<dbReference type="PANTHER" id="PTHR30349">
    <property type="entry name" value="PHAGE INTEGRASE-RELATED"/>
    <property type="match status" value="1"/>
</dbReference>
<dbReference type="AlphaFoldDB" id="A0A292YPS0"/>
<dbReference type="EMBL" id="BDUF01000063">
    <property type="protein sequence ID" value="GAX90763.1"/>
    <property type="molecule type" value="Genomic_DNA"/>
</dbReference>
<dbReference type="PROSITE" id="PS51900">
    <property type="entry name" value="CB"/>
    <property type="match status" value="1"/>
</dbReference>
<evidence type="ECO:0000259" key="6">
    <source>
        <dbReference type="PROSITE" id="PS51898"/>
    </source>
</evidence>
<dbReference type="GO" id="GO:0006310">
    <property type="term" value="P:DNA recombination"/>
    <property type="evidence" value="ECO:0007669"/>
    <property type="project" value="UniProtKB-KW"/>
</dbReference>
<name>A0A292YPS0_9BACL</name>
<dbReference type="InterPro" id="IPR011010">
    <property type="entry name" value="DNA_brk_join_enz"/>
</dbReference>
<dbReference type="InterPro" id="IPR010998">
    <property type="entry name" value="Integrase_recombinase_N"/>
</dbReference>
<keyword evidence="4" id="KW-0233">DNA recombination</keyword>
<dbReference type="Pfam" id="PF02899">
    <property type="entry name" value="Phage_int_SAM_1"/>
    <property type="match status" value="1"/>
</dbReference>
<comment type="similarity">
    <text evidence="1">Belongs to the 'phage' integrase family.</text>
</comment>
<organism evidence="8 9">
    <name type="scientific">Effusibacillus lacus</name>
    <dbReference type="NCBI Taxonomy" id="1348429"/>
    <lineage>
        <taxon>Bacteria</taxon>
        <taxon>Bacillati</taxon>
        <taxon>Bacillota</taxon>
        <taxon>Bacilli</taxon>
        <taxon>Bacillales</taxon>
        <taxon>Alicyclobacillaceae</taxon>
        <taxon>Effusibacillus</taxon>
    </lineage>
</organism>
<dbReference type="InterPro" id="IPR004107">
    <property type="entry name" value="Integrase_SAM-like_N"/>
</dbReference>
<keyword evidence="2" id="KW-0229">DNA integration</keyword>
<dbReference type="SUPFAM" id="SSF56349">
    <property type="entry name" value="DNA breaking-rejoining enzymes"/>
    <property type="match status" value="1"/>
</dbReference>
<accession>A0A292YPS0</accession>
<evidence type="ECO:0000256" key="5">
    <source>
        <dbReference type="PROSITE-ProRule" id="PRU01248"/>
    </source>
</evidence>
<dbReference type="Proteomes" id="UP000217785">
    <property type="component" value="Unassembled WGS sequence"/>
</dbReference>
<dbReference type="InterPro" id="IPR013762">
    <property type="entry name" value="Integrase-like_cat_sf"/>
</dbReference>
<protein>
    <submittedName>
        <fullName evidence="8">Integrase</fullName>
    </submittedName>
</protein>
<reference evidence="9" key="1">
    <citation type="submission" date="2017-07" db="EMBL/GenBank/DDBJ databases">
        <title>Draft genome sequence of Effusibacillus lacus strain skLN1.</title>
        <authorList>
            <person name="Watanabe M."/>
            <person name="Kojima H."/>
            <person name="Fukui M."/>
        </authorList>
    </citation>
    <scope>NUCLEOTIDE SEQUENCE [LARGE SCALE GENOMIC DNA]</scope>
    <source>
        <strain evidence="9">skLN1</strain>
    </source>
</reference>
<dbReference type="PROSITE" id="PS51898">
    <property type="entry name" value="TYR_RECOMBINASE"/>
    <property type="match status" value="1"/>
</dbReference>